<keyword evidence="2" id="KW-0813">Transport</keyword>
<keyword evidence="6" id="KW-1185">Reference proteome</keyword>
<feature type="domain" description="HMA" evidence="4">
    <location>
        <begin position="1"/>
        <end position="67"/>
    </location>
</feature>
<keyword evidence="1" id="KW-0479">Metal-binding</keyword>
<dbReference type="AlphaFoldDB" id="A0A8C6NT23"/>
<accession>A0A8C6NT23</accession>
<keyword evidence="2" id="KW-0406">Ion transport</keyword>
<organism evidence="5 6">
    <name type="scientific">Nothobranchius furzeri</name>
    <name type="common">Turquoise killifish</name>
    <dbReference type="NCBI Taxonomy" id="105023"/>
    <lineage>
        <taxon>Eukaryota</taxon>
        <taxon>Metazoa</taxon>
        <taxon>Chordata</taxon>
        <taxon>Craniata</taxon>
        <taxon>Vertebrata</taxon>
        <taxon>Euteleostomi</taxon>
        <taxon>Actinopterygii</taxon>
        <taxon>Neopterygii</taxon>
        <taxon>Teleostei</taxon>
        <taxon>Neoteleostei</taxon>
        <taxon>Acanthomorphata</taxon>
        <taxon>Ovalentaria</taxon>
        <taxon>Atherinomorphae</taxon>
        <taxon>Cyprinodontiformes</taxon>
        <taxon>Nothobranchiidae</taxon>
        <taxon>Nothobranchius</taxon>
    </lineage>
</organism>
<feature type="domain" description="HMA" evidence="4">
    <location>
        <begin position="91"/>
        <end position="157"/>
    </location>
</feature>
<keyword evidence="3" id="KW-0186">Copper</keyword>
<reference evidence="5" key="2">
    <citation type="submission" date="2025-09" db="UniProtKB">
        <authorList>
            <consortium name="Ensembl"/>
        </authorList>
    </citation>
    <scope>IDENTIFICATION</scope>
</reference>
<dbReference type="InterPro" id="IPR006121">
    <property type="entry name" value="HMA_dom"/>
</dbReference>
<reference evidence="5" key="1">
    <citation type="submission" date="2025-08" db="UniProtKB">
        <authorList>
            <consortium name="Ensembl"/>
        </authorList>
    </citation>
    <scope>IDENTIFICATION</scope>
</reference>
<evidence type="ECO:0000259" key="4">
    <source>
        <dbReference type="PROSITE" id="PS50846"/>
    </source>
</evidence>
<dbReference type="PANTHER" id="PTHR46594">
    <property type="entry name" value="P-TYPE CATION-TRANSPORTING ATPASE"/>
    <property type="match status" value="1"/>
</dbReference>
<proteinExistence type="predicted"/>
<evidence type="ECO:0000256" key="3">
    <source>
        <dbReference type="ARBA" id="ARBA00023008"/>
    </source>
</evidence>
<dbReference type="Proteomes" id="UP000694548">
    <property type="component" value="Unassembled WGS sequence"/>
</dbReference>
<dbReference type="SUPFAM" id="SSF55008">
    <property type="entry name" value="HMA, heavy metal-associated domain"/>
    <property type="match status" value="2"/>
</dbReference>
<evidence type="ECO:0000256" key="1">
    <source>
        <dbReference type="ARBA" id="ARBA00022723"/>
    </source>
</evidence>
<dbReference type="GO" id="GO:0006825">
    <property type="term" value="P:copper ion transport"/>
    <property type="evidence" value="ECO:0007669"/>
    <property type="project" value="UniProtKB-KW"/>
</dbReference>
<name>A0A8C6NT23_NOTFU</name>
<dbReference type="Pfam" id="PF00403">
    <property type="entry name" value="HMA"/>
    <property type="match status" value="2"/>
</dbReference>
<dbReference type="GO" id="GO:0005507">
    <property type="term" value="F:copper ion binding"/>
    <property type="evidence" value="ECO:0007669"/>
    <property type="project" value="InterPro"/>
</dbReference>
<dbReference type="PROSITE" id="PS01047">
    <property type="entry name" value="HMA_1"/>
    <property type="match status" value="2"/>
</dbReference>
<dbReference type="GeneTree" id="ENSGT00940000179916"/>
<keyword evidence="2" id="KW-0187">Copper transport</keyword>
<sequence>MTLKIKVDGMRCQSCVQSIKGSIGGLSGVLHIQVSLQDSRAVIVYHPVLITQQGLRNKIQDLGFEATLMPEVQSGGGLVYWQKDLLDIPIHTVTIWIGGMTCISCVRSIESRVSQITGVKFVTVSLEEAKGTITFDPSLMKPEHLRTTIEELGFDASFGGKIHCNWLSWKTHDIFSSLHKLIRNTVWLVKIRASISHPYTVYIMGLLD</sequence>
<dbReference type="InterPro" id="IPR017969">
    <property type="entry name" value="Heavy-metal-associated_CS"/>
</dbReference>
<dbReference type="Gene3D" id="3.30.70.100">
    <property type="match status" value="2"/>
</dbReference>
<dbReference type="CDD" id="cd00371">
    <property type="entry name" value="HMA"/>
    <property type="match status" value="2"/>
</dbReference>
<dbReference type="InterPro" id="IPR006122">
    <property type="entry name" value="HMA_Cu_ion-bd"/>
</dbReference>
<dbReference type="PRINTS" id="PR00942">
    <property type="entry name" value="CUATPASEI"/>
</dbReference>
<dbReference type="InterPro" id="IPR036163">
    <property type="entry name" value="HMA_dom_sf"/>
</dbReference>
<dbReference type="PROSITE" id="PS50846">
    <property type="entry name" value="HMA_2"/>
    <property type="match status" value="2"/>
</dbReference>
<evidence type="ECO:0000256" key="2">
    <source>
        <dbReference type="ARBA" id="ARBA00022796"/>
    </source>
</evidence>
<evidence type="ECO:0000313" key="5">
    <source>
        <dbReference type="Ensembl" id="ENSNFUP00015023746.1"/>
    </source>
</evidence>
<protein>
    <recommendedName>
        <fullName evidence="4">HMA domain-containing protein</fullName>
    </recommendedName>
</protein>
<dbReference type="Ensembl" id="ENSNFUT00015024833.1">
    <property type="protein sequence ID" value="ENSNFUP00015023746.1"/>
    <property type="gene ID" value="ENSNFUG00015011491.1"/>
</dbReference>
<dbReference type="PANTHER" id="PTHR46594:SF4">
    <property type="entry name" value="P-TYPE CATION-TRANSPORTING ATPASE"/>
    <property type="match status" value="1"/>
</dbReference>
<evidence type="ECO:0000313" key="6">
    <source>
        <dbReference type="Proteomes" id="UP000694548"/>
    </source>
</evidence>
<dbReference type="NCBIfam" id="TIGR00003">
    <property type="entry name" value="copper ion binding protein"/>
    <property type="match status" value="2"/>
</dbReference>